<name>A0A6G0SX81_APHGL</name>
<evidence type="ECO:0000313" key="1">
    <source>
        <dbReference type="EMBL" id="KAE9522267.1"/>
    </source>
</evidence>
<reference evidence="1 2" key="1">
    <citation type="submission" date="2019-08" db="EMBL/GenBank/DDBJ databases">
        <title>The genome of the soybean aphid Biotype 1, its phylome, world population structure and adaptation to the North American continent.</title>
        <authorList>
            <person name="Giordano R."/>
            <person name="Donthu R.K."/>
            <person name="Hernandez A.G."/>
            <person name="Wright C.L."/>
            <person name="Zimin A.V."/>
        </authorList>
    </citation>
    <scope>NUCLEOTIDE SEQUENCE [LARGE SCALE GENOMIC DNA]</scope>
    <source>
        <tissue evidence="1">Whole aphids</tissue>
    </source>
</reference>
<protein>
    <submittedName>
        <fullName evidence="1">Uncharacterized protein</fullName>
    </submittedName>
</protein>
<organism evidence="1 2">
    <name type="scientific">Aphis glycines</name>
    <name type="common">Soybean aphid</name>
    <dbReference type="NCBI Taxonomy" id="307491"/>
    <lineage>
        <taxon>Eukaryota</taxon>
        <taxon>Metazoa</taxon>
        <taxon>Ecdysozoa</taxon>
        <taxon>Arthropoda</taxon>
        <taxon>Hexapoda</taxon>
        <taxon>Insecta</taxon>
        <taxon>Pterygota</taxon>
        <taxon>Neoptera</taxon>
        <taxon>Paraneoptera</taxon>
        <taxon>Hemiptera</taxon>
        <taxon>Sternorrhyncha</taxon>
        <taxon>Aphidomorpha</taxon>
        <taxon>Aphidoidea</taxon>
        <taxon>Aphididae</taxon>
        <taxon>Aphidini</taxon>
        <taxon>Aphis</taxon>
        <taxon>Aphis</taxon>
    </lineage>
</organism>
<sequence length="190" mass="22570">MTYMIRSIIQQNNRSYCNKKKCYKRLNFNFLQNMSKSRKFGGNFVVENQNSYNFLLKNSTLSFPLNSYREISKRQNRKQFYENLNFKFLRNRVPNDLFSKDLHISDDKSSPFRIVFHLTNNIYSTHVDTSTMNNVRFIEHIHDKHSLLPTGQQLTAMELLLVDVIDDCFSDGKRKTKHEDGISEQLVLRN</sequence>
<comment type="caution">
    <text evidence="1">The sequence shown here is derived from an EMBL/GenBank/DDBJ whole genome shotgun (WGS) entry which is preliminary data.</text>
</comment>
<accession>A0A6G0SX81</accession>
<proteinExistence type="predicted"/>
<gene>
    <name evidence="1" type="ORF">AGLY_017340</name>
</gene>
<keyword evidence="2" id="KW-1185">Reference proteome</keyword>
<dbReference type="EMBL" id="VYZN01001433">
    <property type="protein sequence ID" value="KAE9522267.1"/>
    <property type="molecule type" value="Genomic_DNA"/>
</dbReference>
<evidence type="ECO:0000313" key="2">
    <source>
        <dbReference type="Proteomes" id="UP000475862"/>
    </source>
</evidence>
<dbReference type="AlphaFoldDB" id="A0A6G0SX81"/>
<dbReference type="Proteomes" id="UP000475862">
    <property type="component" value="Unassembled WGS sequence"/>
</dbReference>